<name>A0A812X2N8_SYMPI</name>
<feature type="transmembrane region" description="Helical" evidence="1">
    <location>
        <begin position="190"/>
        <end position="218"/>
    </location>
</feature>
<evidence type="ECO:0000313" key="4">
    <source>
        <dbReference type="Proteomes" id="UP000649617"/>
    </source>
</evidence>
<keyword evidence="1" id="KW-0812">Transmembrane</keyword>
<proteinExistence type="predicted"/>
<keyword evidence="1" id="KW-0472">Membrane</keyword>
<reference evidence="3" key="1">
    <citation type="submission" date="2021-02" db="EMBL/GenBank/DDBJ databases">
        <authorList>
            <person name="Dougan E. K."/>
            <person name="Rhodes N."/>
            <person name="Thang M."/>
            <person name="Chan C."/>
        </authorList>
    </citation>
    <scope>NUCLEOTIDE SEQUENCE</scope>
</reference>
<protein>
    <submittedName>
        <fullName evidence="3">BMY1 protein</fullName>
    </submittedName>
</protein>
<accession>A0A812X2N8</accession>
<feature type="non-terminal residue" evidence="3">
    <location>
        <position position="1"/>
    </location>
</feature>
<feature type="signal peptide" evidence="2">
    <location>
        <begin position="1"/>
        <end position="25"/>
    </location>
</feature>
<dbReference type="Proteomes" id="UP000649617">
    <property type="component" value="Unassembled WGS sequence"/>
</dbReference>
<keyword evidence="4" id="KW-1185">Reference proteome</keyword>
<organism evidence="3 4">
    <name type="scientific">Symbiodinium pilosum</name>
    <name type="common">Dinoflagellate</name>
    <dbReference type="NCBI Taxonomy" id="2952"/>
    <lineage>
        <taxon>Eukaryota</taxon>
        <taxon>Sar</taxon>
        <taxon>Alveolata</taxon>
        <taxon>Dinophyceae</taxon>
        <taxon>Suessiales</taxon>
        <taxon>Symbiodiniaceae</taxon>
        <taxon>Symbiodinium</taxon>
    </lineage>
</organism>
<sequence>WACGYAITNWFQSLLGSLTCLFSQAGEVSDEYFGCKYGVLPGRRDGKGFFHTVFQSCRAVLYLIGLFWMQTLLAWRLDVLERTSRQKYCSHCFRMLIWVQAFGVAVIVLSLGVFAQQYFGNAYFKDYYSGALTATAAALLTWLCNMTASAVVICSLIQCLLMLRRVLRLSESEIASAPVRLSLSRARRFAFLQVLGVSVSLVLTIFVVPAAAVSTVLAPMLSEEHTWVKWVVVVVQALDSLGNAVAAVLLSGSHRLSEKDSQPSRPDQTSRRVSCRVCQAKPRAAPDDMAWSPAWKAKVEELSLRGMTLRSLLHFYQEDLLSIQDWRAHKTRDVVRRAIIPLTSVEESAYAVSTLNRDGARRAHIMVTHNWANSFKDLFAAVIADALEECSFNLTTNLLEEDSDILREILSQSGCLDDTYWICAFAVNQHSSICHSNPYDRDPFSNQLHPVCNCSSVNISDPDCRSTVSEINKFDDMMYHLAATGSCRQVVAVDQPLDLFNRAWCVAEIAEAKRLHMKQALKLPSKATIMQRSHTLANLDVRTMRATMETDKKFILEKIAKSKNIEQFNAELQSLIFEPKSGLLASWNAMDSLQQIGEVGRLIRWGLADAGTGKVWKAWEIHE</sequence>
<gene>
    <name evidence="3" type="primary">BMY1</name>
    <name evidence="3" type="ORF">SPIL2461_LOCUS20535</name>
</gene>
<feature type="transmembrane region" description="Helical" evidence="1">
    <location>
        <begin position="96"/>
        <end position="119"/>
    </location>
</feature>
<dbReference type="OrthoDB" id="434304at2759"/>
<dbReference type="AlphaFoldDB" id="A0A812X2N8"/>
<evidence type="ECO:0000256" key="2">
    <source>
        <dbReference type="SAM" id="SignalP"/>
    </source>
</evidence>
<comment type="caution">
    <text evidence="3">The sequence shown here is derived from an EMBL/GenBank/DDBJ whole genome shotgun (WGS) entry which is preliminary data.</text>
</comment>
<feature type="transmembrane region" description="Helical" evidence="1">
    <location>
        <begin position="139"/>
        <end position="163"/>
    </location>
</feature>
<keyword evidence="1" id="KW-1133">Transmembrane helix</keyword>
<evidence type="ECO:0000256" key="1">
    <source>
        <dbReference type="SAM" id="Phobius"/>
    </source>
</evidence>
<dbReference type="EMBL" id="CAJNIZ010045459">
    <property type="protein sequence ID" value="CAE7720723.1"/>
    <property type="molecule type" value="Genomic_DNA"/>
</dbReference>
<feature type="chain" id="PRO_5032693189" evidence="2">
    <location>
        <begin position="26"/>
        <end position="623"/>
    </location>
</feature>
<evidence type="ECO:0000313" key="3">
    <source>
        <dbReference type="EMBL" id="CAE7720723.1"/>
    </source>
</evidence>
<keyword evidence="2" id="KW-0732">Signal</keyword>
<feature type="transmembrane region" description="Helical" evidence="1">
    <location>
        <begin position="59"/>
        <end position="75"/>
    </location>
</feature>